<dbReference type="NCBIfam" id="TIGR01726">
    <property type="entry name" value="HEQRo_perm_3TM"/>
    <property type="match status" value="1"/>
</dbReference>
<feature type="transmembrane region" description="Helical" evidence="7">
    <location>
        <begin position="98"/>
        <end position="116"/>
    </location>
</feature>
<evidence type="ECO:0000256" key="5">
    <source>
        <dbReference type="ARBA" id="ARBA00022989"/>
    </source>
</evidence>
<dbReference type="GO" id="GO:0043190">
    <property type="term" value="C:ATP-binding cassette (ABC) transporter complex"/>
    <property type="evidence" value="ECO:0007669"/>
    <property type="project" value="InterPro"/>
</dbReference>
<evidence type="ECO:0000256" key="2">
    <source>
        <dbReference type="ARBA" id="ARBA00022448"/>
    </source>
</evidence>
<feature type="transmembrane region" description="Helical" evidence="7">
    <location>
        <begin position="24"/>
        <end position="53"/>
    </location>
</feature>
<dbReference type="Proteomes" id="UP000316360">
    <property type="component" value="Unassembled WGS sequence"/>
</dbReference>
<dbReference type="InterPro" id="IPR043429">
    <property type="entry name" value="ArtM/GltK/GlnP/TcyL/YhdX-like"/>
</dbReference>
<comment type="subcellular location">
    <subcellularLocation>
        <location evidence="1 7">Cell membrane</location>
        <topology evidence="1 7">Multi-pass membrane protein</topology>
    </subcellularLocation>
</comment>
<comment type="caution">
    <text evidence="9">The sequence shown here is derived from an EMBL/GenBank/DDBJ whole genome shotgun (WGS) entry which is preliminary data.</text>
</comment>
<protein>
    <submittedName>
        <fullName evidence="9">Amino acid ABC transporter permease</fullName>
    </submittedName>
</protein>
<keyword evidence="3" id="KW-1003">Cell membrane</keyword>
<feature type="domain" description="ABC transmembrane type-1" evidence="8">
    <location>
        <begin position="29"/>
        <end position="220"/>
    </location>
</feature>
<gene>
    <name evidence="9" type="ORF">E3J84_05690</name>
</gene>
<comment type="similarity">
    <text evidence="7">Belongs to the binding-protein-dependent transport system permease family.</text>
</comment>
<dbReference type="PANTHER" id="PTHR30614">
    <property type="entry name" value="MEMBRANE COMPONENT OF AMINO ACID ABC TRANSPORTER"/>
    <property type="match status" value="1"/>
</dbReference>
<evidence type="ECO:0000313" key="10">
    <source>
        <dbReference type="Proteomes" id="UP000316360"/>
    </source>
</evidence>
<feature type="transmembrane region" description="Helical" evidence="7">
    <location>
        <begin position="199"/>
        <end position="217"/>
    </location>
</feature>
<keyword evidence="2 7" id="KW-0813">Transport</keyword>
<dbReference type="EMBL" id="SOKJ01000326">
    <property type="protein sequence ID" value="TET08907.1"/>
    <property type="molecule type" value="Genomic_DNA"/>
</dbReference>
<dbReference type="Pfam" id="PF00528">
    <property type="entry name" value="BPD_transp_1"/>
    <property type="match status" value="1"/>
</dbReference>
<evidence type="ECO:0000256" key="3">
    <source>
        <dbReference type="ARBA" id="ARBA00022475"/>
    </source>
</evidence>
<proteinExistence type="inferred from homology"/>
<dbReference type="InterPro" id="IPR035906">
    <property type="entry name" value="MetI-like_sf"/>
</dbReference>
<keyword evidence="6 7" id="KW-0472">Membrane</keyword>
<dbReference type="InterPro" id="IPR010065">
    <property type="entry name" value="AA_ABC_transptr_permease_3TM"/>
</dbReference>
<reference evidence="9 10" key="1">
    <citation type="submission" date="2019-03" db="EMBL/GenBank/DDBJ databases">
        <title>Metabolic potential of uncultured bacteria and archaea associated with petroleum seepage in deep-sea sediments.</title>
        <authorList>
            <person name="Dong X."/>
            <person name="Hubert C."/>
        </authorList>
    </citation>
    <scope>NUCLEOTIDE SEQUENCE [LARGE SCALE GENOMIC DNA]</scope>
    <source>
        <strain evidence="9">E44_bin7</strain>
    </source>
</reference>
<dbReference type="GO" id="GO:0022857">
    <property type="term" value="F:transmembrane transporter activity"/>
    <property type="evidence" value="ECO:0007669"/>
    <property type="project" value="InterPro"/>
</dbReference>
<dbReference type="Gene3D" id="1.10.3720.10">
    <property type="entry name" value="MetI-like"/>
    <property type="match status" value="1"/>
</dbReference>
<dbReference type="SUPFAM" id="SSF161098">
    <property type="entry name" value="MetI-like"/>
    <property type="match status" value="1"/>
</dbReference>
<dbReference type="PROSITE" id="PS50928">
    <property type="entry name" value="ABC_TM1"/>
    <property type="match status" value="1"/>
</dbReference>
<name>A0A523RT38_UNCAE</name>
<dbReference type="GO" id="GO:0006865">
    <property type="term" value="P:amino acid transport"/>
    <property type="evidence" value="ECO:0007669"/>
    <property type="project" value="TreeGrafter"/>
</dbReference>
<evidence type="ECO:0000259" key="8">
    <source>
        <dbReference type="PROSITE" id="PS50928"/>
    </source>
</evidence>
<keyword evidence="5 7" id="KW-1133">Transmembrane helix</keyword>
<keyword evidence="4 7" id="KW-0812">Transmembrane</keyword>
<accession>A0A523RT38</accession>
<evidence type="ECO:0000256" key="6">
    <source>
        <dbReference type="ARBA" id="ARBA00023136"/>
    </source>
</evidence>
<dbReference type="InterPro" id="IPR000515">
    <property type="entry name" value="MetI-like"/>
</dbReference>
<evidence type="ECO:0000256" key="7">
    <source>
        <dbReference type="RuleBase" id="RU363032"/>
    </source>
</evidence>
<evidence type="ECO:0000256" key="1">
    <source>
        <dbReference type="ARBA" id="ARBA00004651"/>
    </source>
</evidence>
<organism evidence="9 10">
    <name type="scientific">Aerophobetes bacterium</name>
    <dbReference type="NCBI Taxonomy" id="2030807"/>
    <lineage>
        <taxon>Bacteria</taxon>
        <taxon>Candidatus Aerophobota</taxon>
    </lineage>
</organism>
<feature type="transmembrane region" description="Helical" evidence="7">
    <location>
        <begin position="74"/>
        <end position="92"/>
    </location>
</feature>
<dbReference type="PANTHER" id="PTHR30614:SF34">
    <property type="entry name" value="BLR6398 PROTEIN"/>
    <property type="match status" value="1"/>
</dbReference>
<evidence type="ECO:0000256" key="4">
    <source>
        <dbReference type="ARBA" id="ARBA00022692"/>
    </source>
</evidence>
<evidence type="ECO:0000313" key="9">
    <source>
        <dbReference type="EMBL" id="TET08907.1"/>
    </source>
</evidence>
<dbReference type="CDD" id="cd06261">
    <property type="entry name" value="TM_PBP2"/>
    <property type="match status" value="1"/>
</dbReference>
<dbReference type="AlphaFoldDB" id="A0A523RT38"/>
<sequence>MLKSGRENIVFLGTELFAPGNFNFLLLAAVVTIELSLIAIAAGSIIGLIFGLIRTVQSRILIVPKIIVIFYVESFRRVPLLVLILLSFFAIAVSGFEVSAFFVGSIAISIYAGAYMTENIRAGIEAIRPQQWDAAKALGMTVFQQLYYIIFPQAMRIIIPPSTGFFLGLIKDTSLISVIEVVEITYAAHIIRYKTAESFSVFAAAFFLYFVICYPLSKLGSYLERRLRVHD</sequence>
<feature type="transmembrane region" description="Helical" evidence="7">
    <location>
        <begin position="137"/>
        <end position="159"/>
    </location>
</feature>